<evidence type="ECO:0000256" key="6">
    <source>
        <dbReference type="ARBA" id="ARBA00023065"/>
    </source>
</evidence>
<dbReference type="AlphaFoldDB" id="Q05FY2"/>
<comment type="subcellular location">
    <subcellularLocation>
        <location evidence="2">Membrane</location>
        <topology evidence="2">Peripheral membrane protein</topology>
    </subcellularLocation>
</comment>
<evidence type="ECO:0000313" key="11">
    <source>
        <dbReference type="Proteomes" id="UP000000777"/>
    </source>
</evidence>
<evidence type="ECO:0000256" key="7">
    <source>
        <dbReference type="ARBA" id="ARBA00023136"/>
    </source>
</evidence>
<organism evidence="10 11">
    <name type="scientific">Carsonella ruddii (strain PV)</name>
    <dbReference type="NCBI Taxonomy" id="387662"/>
    <lineage>
        <taxon>Bacteria</taxon>
        <taxon>Pseudomonadati</taxon>
        <taxon>Pseudomonadota</taxon>
        <taxon>Gammaproteobacteria</taxon>
        <taxon>Oceanospirillales</taxon>
        <taxon>Halomonadaceae</taxon>
        <taxon>Zymobacter group</taxon>
        <taxon>Candidatus Carsonella</taxon>
    </lineage>
</organism>
<dbReference type="HOGENOM" id="CLU_050669_0_1_6"/>
<keyword evidence="5" id="KW-0375">Hydrogen ion transport</keyword>
<reference evidence="10 11" key="1">
    <citation type="journal article" date="2006" name="Science">
        <title>The 160-kilobase genome of the bacterial endosymbiont Carsonella.</title>
        <authorList>
            <person name="Nakabachi A."/>
            <person name="Yamashita A."/>
            <person name="Toh H."/>
            <person name="Ishikawa H."/>
            <person name="Dunbar H."/>
            <person name="Moran N."/>
            <person name="Hattori M."/>
        </authorList>
    </citation>
    <scope>NUCLEOTIDE SEQUENCE [LARGE SCALE GENOMIC DNA]</scope>
    <source>
        <strain evidence="10 11">PV</strain>
    </source>
</reference>
<gene>
    <name evidence="10" type="ordered locus">CRP_008</name>
</gene>
<dbReference type="Gene3D" id="3.40.1380.10">
    <property type="match status" value="1"/>
</dbReference>
<sequence length="252" mass="29884">MIIKEINSKIKITTNINKLTNTLSMISLSKMNKYINLINNLDYINIELKKILEYIIINIKSNVFCLIIITSNKGLCGNLNNEIIKYSLNYIKNNKNLDLILIGKKGIDFFNKKNFYIKEKIIFKDNELKNLVFNNKILNDLKKYENIFFISSKIIKNNVKIIKTDLYLKKKYNYLIKHNFNYDCFLKNFYNYNLKCLYLNNLFCELKSRMITMKSAADNSKKIIKDMKLIKNKIRQFKVTQDMLEIINGSNL</sequence>
<dbReference type="PRINTS" id="PR00126">
    <property type="entry name" value="ATPASEGAMMA"/>
</dbReference>
<keyword evidence="4" id="KW-0813">Transport</keyword>
<comment type="function">
    <text evidence="1">Produces ATP from ADP in the presence of a proton gradient across the membrane. The gamma chain is believed to be important in regulating ATPase activity and the flow of protons through the CF(0) complex.</text>
</comment>
<evidence type="ECO:0000256" key="5">
    <source>
        <dbReference type="ARBA" id="ARBA00022781"/>
    </source>
</evidence>
<evidence type="ECO:0000256" key="8">
    <source>
        <dbReference type="ARBA" id="ARBA00023196"/>
    </source>
</evidence>
<dbReference type="PANTHER" id="PTHR11693:SF22">
    <property type="entry name" value="ATP SYNTHASE SUBUNIT GAMMA, MITOCHONDRIAL"/>
    <property type="match status" value="1"/>
</dbReference>
<dbReference type="STRING" id="387662.CRP_008"/>
<dbReference type="GO" id="GO:0046933">
    <property type="term" value="F:proton-transporting ATP synthase activity, rotational mechanism"/>
    <property type="evidence" value="ECO:0007669"/>
    <property type="project" value="InterPro"/>
</dbReference>
<dbReference type="RefSeq" id="WP_011672231.1">
    <property type="nucleotide sequence ID" value="NC_008512.1"/>
</dbReference>
<dbReference type="SUPFAM" id="SSF52943">
    <property type="entry name" value="ATP synthase (F1-ATPase), gamma subunit"/>
    <property type="match status" value="1"/>
</dbReference>
<evidence type="ECO:0000256" key="4">
    <source>
        <dbReference type="ARBA" id="ARBA00022448"/>
    </source>
</evidence>
<dbReference type="Gene3D" id="1.10.287.80">
    <property type="entry name" value="ATP synthase, gamma subunit, helix hairpin domain"/>
    <property type="match status" value="1"/>
</dbReference>
<dbReference type="KEGG" id="crp:CRP_008"/>
<keyword evidence="9" id="KW-0066">ATP synthesis</keyword>
<proteinExistence type="inferred from homology"/>
<evidence type="ECO:0000256" key="3">
    <source>
        <dbReference type="ARBA" id="ARBA00007681"/>
    </source>
</evidence>
<keyword evidence="7" id="KW-0472">Membrane</keyword>
<dbReference type="Proteomes" id="UP000000777">
    <property type="component" value="Chromosome"/>
</dbReference>
<evidence type="ECO:0000256" key="1">
    <source>
        <dbReference type="ARBA" id="ARBA00003456"/>
    </source>
</evidence>
<dbReference type="EMBL" id="AP009180">
    <property type="protein sequence ID" value="BAF35039.1"/>
    <property type="molecule type" value="Genomic_DNA"/>
</dbReference>
<protein>
    <submittedName>
        <fullName evidence="10">F0F1-type ATP synthase gamma subunit</fullName>
    </submittedName>
</protein>
<comment type="similarity">
    <text evidence="3">Belongs to the ATPase gamma chain family.</text>
</comment>
<dbReference type="PANTHER" id="PTHR11693">
    <property type="entry name" value="ATP SYNTHASE GAMMA CHAIN"/>
    <property type="match status" value="1"/>
</dbReference>
<dbReference type="InterPro" id="IPR035968">
    <property type="entry name" value="ATP_synth_F1_ATPase_gsu"/>
</dbReference>
<dbReference type="Pfam" id="PF00231">
    <property type="entry name" value="ATP-synt"/>
    <property type="match status" value="1"/>
</dbReference>
<evidence type="ECO:0000256" key="9">
    <source>
        <dbReference type="ARBA" id="ARBA00023310"/>
    </source>
</evidence>
<keyword evidence="6" id="KW-0406">Ion transport</keyword>
<name>Q05FY2_CARRP</name>
<evidence type="ECO:0000313" key="10">
    <source>
        <dbReference type="EMBL" id="BAF35039.1"/>
    </source>
</evidence>
<keyword evidence="8" id="KW-0139">CF(1)</keyword>
<accession>Q05FY2</accession>
<dbReference type="InterPro" id="IPR000131">
    <property type="entry name" value="ATP_synth_F1_gsu"/>
</dbReference>
<dbReference type="GO" id="GO:0045259">
    <property type="term" value="C:proton-transporting ATP synthase complex"/>
    <property type="evidence" value="ECO:0007669"/>
    <property type="project" value="UniProtKB-KW"/>
</dbReference>
<evidence type="ECO:0000256" key="2">
    <source>
        <dbReference type="ARBA" id="ARBA00004170"/>
    </source>
</evidence>